<sequence length="543" mass="58855">MDPSEAAPTLDQGQDNLSSANVDNRRSQLTIGIDPVDSGFNPHLAANDYSFVQSLAALVFPSAFVQGQLNTDLLVSAEEIPPAEGAAQTIRYVINPEAQWNDGTPISYADFYYLWDSMRDNPDVINGAGYRAIKAMRTSDGGKKIEVDFDQRIRDWNELFDNILPAHLLKDATGGFDGALKTSIPASGGRYAVKDIDFARGIYTIVRNDRFWGNSPAATEVLQFREIRSVTQGVEMLRSGQINFVDASPTETAELSYDLIPDAQVRAWDRNSTLTIDFNTASTRMPTPELRKQLAGLIDTEQLAILATGRRTNIAAIPKTINNDAAGNDSTADELRALSNDTPLVIAADPADATSTSAATALVDMLAGKGVKAEVKLVELADIARNLAPQGRIDATISWHRTPNTSLLLASAYGCSTAPTSTKETEDQSDSTTTATTTSTTPNTPSTQPGRYTPQAANLTQFCNPEINDALDHVIAGESDFEETKALVQRYNQEQTLTLPILNDRRLDVLGRNIQGPKPELGQWPIIQPAGVLPTAATWKSTR</sequence>
<evidence type="ECO:0000256" key="1">
    <source>
        <dbReference type="SAM" id="MobiDB-lite"/>
    </source>
</evidence>
<feature type="compositionally biased region" description="Low complexity" evidence="1">
    <location>
        <begin position="430"/>
        <end position="448"/>
    </location>
</feature>
<gene>
    <name evidence="3" type="ORF">CARG_03650</name>
</gene>
<name>U3GU71_9CORY</name>
<keyword evidence="4" id="KW-1185">Reference proteome</keyword>
<dbReference type="Proteomes" id="UP000016943">
    <property type="component" value="Chromosome"/>
</dbReference>
<dbReference type="KEGG" id="caz:CARG_03650"/>
<dbReference type="SUPFAM" id="SSF53850">
    <property type="entry name" value="Periplasmic binding protein-like II"/>
    <property type="match status" value="1"/>
</dbReference>
<dbReference type="GO" id="GO:0015833">
    <property type="term" value="P:peptide transport"/>
    <property type="evidence" value="ECO:0007669"/>
    <property type="project" value="TreeGrafter"/>
</dbReference>
<accession>U3GU71</accession>
<dbReference type="GO" id="GO:1904680">
    <property type="term" value="F:peptide transmembrane transporter activity"/>
    <property type="evidence" value="ECO:0007669"/>
    <property type="project" value="TreeGrafter"/>
</dbReference>
<evidence type="ECO:0000313" key="4">
    <source>
        <dbReference type="Proteomes" id="UP000016943"/>
    </source>
</evidence>
<dbReference type="PATRIC" id="fig|1348662.3.peg.716"/>
<dbReference type="InterPro" id="IPR039424">
    <property type="entry name" value="SBP_5"/>
</dbReference>
<reference evidence="3 4" key="1">
    <citation type="journal article" date="2013" name="Genome Announc.">
        <title>Whole-Genome Sequence of the Clinical Strain Corynebacterium argentoratense DSM 44202, Isolated from a Human Throat Specimen.</title>
        <authorList>
            <person name="Bomholt C."/>
            <person name="Glaub A."/>
            <person name="Gravermann K."/>
            <person name="Albersmeier A."/>
            <person name="Brinkrolf K."/>
            <person name="Ruckert C."/>
            <person name="Tauch A."/>
        </authorList>
    </citation>
    <scope>NUCLEOTIDE SEQUENCE [LARGE SCALE GENOMIC DNA]</scope>
    <source>
        <strain evidence="3">DSM 44202</strain>
    </source>
</reference>
<feature type="region of interest" description="Disordered" evidence="1">
    <location>
        <begin position="1"/>
        <end position="23"/>
    </location>
</feature>
<feature type="domain" description="Solute-binding protein family 5" evidence="2">
    <location>
        <begin position="87"/>
        <end position="399"/>
    </location>
</feature>
<dbReference type="Gene3D" id="3.40.190.10">
    <property type="entry name" value="Periplasmic binding protein-like II"/>
    <property type="match status" value="1"/>
</dbReference>
<dbReference type="Pfam" id="PF00496">
    <property type="entry name" value="SBP_bac_5"/>
    <property type="match status" value="1"/>
</dbReference>
<dbReference type="eggNOG" id="COG4166">
    <property type="taxonomic scope" value="Bacteria"/>
</dbReference>
<dbReference type="HOGENOM" id="CLU_027950_0_0_11"/>
<proteinExistence type="predicted"/>
<dbReference type="EMBL" id="CP006365">
    <property type="protein sequence ID" value="AGU14879.1"/>
    <property type="molecule type" value="Genomic_DNA"/>
</dbReference>
<dbReference type="PANTHER" id="PTHR30290:SF65">
    <property type="entry name" value="MONOACYL PHOSPHATIDYLINOSITOL TETRAMANNOSIDE-BINDING PROTEIN LPQW-RELATED"/>
    <property type="match status" value="1"/>
</dbReference>
<evidence type="ECO:0000259" key="2">
    <source>
        <dbReference type="Pfam" id="PF00496"/>
    </source>
</evidence>
<dbReference type="PANTHER" id="PTHR30290">
    <property type="entry name" value="PERIPLASMIC BINDING COMPONENT OF ABC TRANSPORTER"/>
    <property type="match status" value="1"/>
</dbReference>
<feature type="region of interest" description="Disordered" evidence="1">
    <location>
        <begin position="417"/>
        <end position="454"/>
    </location>
</feature>
<dbReference type="CDD" id="cd08501">
    <property type="entry name" value="PBP2_Lpqw"/>
    <property type="match status" value="1"/>
</dbReference>
<dbReference type="STRING" id="1348662.CARG_03650"/>
<feature type="compositionally biased region" description="Polar residues" evidence="1">
    <location>
        <begin position="11"/>
        <end position="23"/>
    </location>
</feature>
<dbReference type="Gene3D" id="3.10.105.10">
    <property type="entry name" value="Dipeptide-binding Protein, Domain 3"/>
    <property type="match status" value="1"/>
</dbReference>
<dbReference type="AlphaFoldDB" id="U3GU71"/>
<protein>
    <recommendedName>
        <fullName evidence="2">Solute-binding protein family 5 domain-containing protein</fullName>
    </recommendedName>
</protein>
<evidence type="ECO:0000313" key="3">
    <source>
        <dbReference type="EMBL" id="AGU14879.1"/>
    </source>
</evidence>
<organism evidence="3 4">
    <name type="scientific">Corynebacterium argentoratense DSM 44202</name>
    <dbReference type="NCBI Taxonomy" id="1348662"/>
    <lineage>
        <taxon>Bacteria</taxon>
        <taxon>Bacillati</taxon>
        <taxon>Actinomycetota</taxon>
        <taxon>Actinomycetes</taxon>
        <taxon>Mycobacteriales</taxon>
        <taxon>Corynebacteriaceae</taxon>
        <taxon>Corynebacterium</taxon>
    </lineage>
</organism>
<dbReference type="InterPro" id="IPR000914">
    <property type="entry name" value="SBP_5_dom"/>
</dbReference>
<dbReference type="Gene3D" id="3.90.76.10">
    <property type="entry name" value="Dipeptide-binding Protein, Domain 1"/>
    <property type="match status" value="1"/>
</dbReference>